<dbReference type="RefSeq" id="WP_184402428.1">
    <property type="nucleotide sequence ID" value="NZ_JACHHJ010000001.1"/>
</dbReference>
<feature type="compositionally biased region" description="Basic and acidic residues" evidence="1">
    <location>
        <begin position="1"/>
        <end position="10"/>
    </location>
</feature>
<evidence type="ECO:0000259" key="3">
    <source>
        <dbReference type="PROSITE" id="PS50989"/>
    </source>
</evidence>
<protein>
    <submittedName>
        <fullName evidence="4">Propionyl-CoA carboxylase beta chain</fullName>
        <ecNumber evidence="4">6.4.1.3</ecNumber>
    </submittedName>
</protein>
<dbReference type="GO" id="GO:0009317">
    <property type="term" value="C:acetyl-CoA carboxylase complex"/>
    <property type="evidence" value="ECO:0007669"/>
    <property type="project" value="TreeGrafter"/>
</dbReference>
<evidence type="ECO:0000313" key="5">
    <source>
        <dbReference type="Proteomes" id="UP000568839"/>
    </source>
</evidence>
<name>A0A841PL70_9BACL</name>
<feature type="region of interest" description="Disordered" evidence="1">
    <location>
        <begin position="1"/>
        <end position="34"/>
    </location>
</feature>
<dbReference type="Pfam" id="PF01039">
    <property type="entry name" value="Carboxyl_trans"/>
    <property type="match status" value="1"/>
</dbReference>
<keyword evidence="4" id="KW-0436">Ligase</keyword>
<dbReference type="PROSITE" id="PS50989">
    <property type="entry name" value="COA_CT_CTER"/>
    <property type="match status" value="1"/>
</dbReference>
<proteinExistence type="predicted"/>
<dbReference type="InterPro" id="IPR029045">
    <property type="entry name" value="ClpP/crotonase-like_dom_sf"/>
</dbReference>
<feature type="domain" description="CoA carboxyltransferase C-terminal" evidence="3">
    <location>
        <begin position="260"/>
        <end position="495"/>
    </location>
</feature>
<dbReference type="InterPro" id="IPR034733">
    <property type="entry name" value="AcCoA_carboxyl_beta"/>
</dbReference>
<dbReference type="EMBL" id="JACHHJ010000001">
    <property type="protein sequence ID" value="MBB6448434.1"/>
    <property type="molecule type" value="Genomic_DNA"/>
</dbReference>
<dbReference type="PROSITE" id="PS50980">
    <property type="entry name" value="COA_CT_NTER"/>
    <property type="match status" value="1"/>
</dbReference>
<dbReference type="InterPro" id="IPR051047">
    <property type="entry name" value="AccD/PCCB"/>
</dbReference>
<accession>A0A841PL70</accession>
<dbReference type="SUPFAM" id="SSF52096">
    <property type="entry name" value="ClpP/crotonase"/>
    <property type="match status" value="2"/>
</dbReference>
<comment type="caution">
    <text evidence="4">The sequence shown here is derived from an EMBL/GenBank/DDBJ whole genome shotgun (WGS) entry which is preliminary data.</text>
</comment>
<evidence type="ECO:0000313" key="4">
    <source>
        <dbReference type="EMBL" id="MBB6448434.1"/>
    </source>
</evidence>
<reference evidence="4 5" key="1">
    <citation type="submission" date="2020-08" db="EMBL/GenBank/DDBJ databases">
        <title>Genomic Encyclopedia of Type Strains, Phase IV (KMG-IV): sequencing the most valuable type-strain genomes for metagenomic binning, comparative biology and taxonomic classification.</title>
        <authorList>
            <person name="Goeker M."/>
        </authorList>
    </citation>
    <scope>NUCLEOTIDE SEQUENCE [LARGE SCALE GENOMIC DNA]</scope>
    <source>
        <strain evidence="4 5">DSM 21769</strain>
    </source>
</reference>
<keyword evidence="5" id="KW-1185">Reference proteome</keyword>
<dbReference type="AlphaFoldDB" id="A0A841PL70"/>
<dbReference type="PANTHER" id="PTHR43842">
    <property type="entry name" value="PROPIONYL-COA CARBOXYLASE BETA CHAIN"/>
    <property type="match status" value="1"/>
</dbReference>
<organism evidence="4 5">
    <name type="scientific">Geomicrobium halophilum</name>
    <dbReference type="NCBI Taxonomy" id="549000"/>
    <lineage>
        <taxon>Bacteria</taxon>
        <taxon>Bacillati</taxon>
        <taxon>Bacillota</taxon>
        <taxon>Bacilli</taxon>
        <taxon>Bacillales</taxon>
        <taxon>Geomicrobium</taxon>
    </lineage>
</organism>
<dbReference type="GO" id="GO:0004658">
    <property type="term" value="F:propionyl-CoA carboxylase activity"/>
    <property type="evidence" value="ECO:0007669"/>
    <property type="project" value="UniProtKB-EC"/>
</dbReference>
<evidence type="ECO:0000256" key="1">
    <source>
        <dbReference type="SAM" id="MobiDB-lite"/>
    </source>
</evidence>
<dbReference type="InterPro" id="IPR011762">
    <property type="entry name" value="COA_CT_N"/>
</dbReference>
<sequence length="511" mass="55781">MDMEEKLEALKKKKAQISQGGGKERQDAQHARGKWTARERIRFLVDGGSFSELNGFIQQPGNSSEDANGEGVVTGTAKIDGRLVCVFAHDFTVHGGALGEMHARKIVRLMDLAADAGIPVIGLNDSGGARIHEGVRALDGYGQLFQRNAEYSGVIPQISVIMGPCAGGAVYSPALTDFVIMVESSSYLFITGPKVLKSVTGHEYSHEDLGGAKLHAQKSGDVHFIAKSEKEALRKVRKLLSYLPSNAQQYPPHVCSTEQRKEMKSDPLQSLVPSDQRRIYDVRELLTAILDPGSFLEIQPLFAMNLVIGFGRLAHQTVGVVANNPKVKAGALDVDASDKAARFIRFCDSFHIPILTFEDTSGFVPGSEQQENGIIRHGAKILYAFSEASVPKITVILRKAYGGAYVAMNSKAIGADFVFAWPTAEIAVMGAEGAAQVLFTKEVEASDDPEKCRKEKIEAYRDTYTNPYRAAEYGLVDDIIDPEDTNNRLIRALEILKAKGKRGRKHGNMPF</sequence>
<evidence type="ECO:0000259" key="2">
    <source>
        <dbReference type="PROSITE" id="PS50980"/>
    </source>
</evidence>
<dbReference type="Proteomes" id="UP000568839">
    <property type="component" value="Unassembled WGS sequence"/>
</dbReference>
<feature type="domain" description="CoA carboxyltransferase N-terminal" evidence="2">
    <location>
        <begin position="3"/>
        <end position="255"/>
    </location>
</feature>
<dbReference type="EC" id="6.4.1.3" evidence="4"/>
<feature type="compositionally biased region" description="Basic and acidic residues" evidence="1">
    <location>
        <begin position="22"/>
        <end position="34"/>
    </location>
</feature>
<dbReference type="PANTHER" id="PTHR43842:SF2">
    <property type="entry name" value="PROPIONYL-COA CARBOXYLASE BETA CHAIN, MITOCHONDRIAL"/>
    <property type="match status" value="1"/>
</dbReference>
<gene>
    <name evidence="4" type="ORF">HNR44_000383</name>
</gene>
<dbReference type="InterPro" id="IPR011763">
    <property type="entry name" value="COA_CT_C"/>
</dbReference>
<dbReference type="Gene3D" id="3.90.226.10">
    <property type="entry name" value="2-enoyl-CoA Hydratase, Chain A, domain 1"/>
    <property type="match status" value="2"/>
</dbReference>